<dbReference type="RefSeq" id="WP_249377015.1">
    <property type="nucleotide sequence ID" value="NZ_SNUZ01000012.1"/>
</dbReference>
<dbReference type="Proteomes" id="UP001056693">
    <property type="component" value="Unassembled WGS sequence"/>
</dbReference>
<sequence length="231" mass="25784">MPIYKIADLNIEINPKYEKTSEQLATYITDEKTADFCVEAEQSEIDRLVADGGIDYLSESCIINTLVCREILDNYDGLFFHSSALMFDGKAYLFSAPSGTGKSTHTALWQRHFGGRVQMINDDKPIIRKKGGDFYVYGTPWMGKSNIGANISAPLGAVFLLERDRVNYAEKVSAGKVFPKLLEATLISKKQDRMSKILELYDEIFSAVDLYSLHCTISDDAVTAAYDAICK</sequence>
<comment type="caution">
    <text evidence="1">The sequence shown here is derived from an EMBL/GenBank/DDBJ whole genome shotgun (WGS) entry which is preliminary data.</text>
</comment>
<reference evidence="1 2" key="1">
    <citation type="submission" date="2019-03" db="EMBL/GenBank/DDBJ databases">
        <authorList>
            <person name="Molinero N."/>
            <person name="Sanchez B."/>
            <person name="Walker A."/>
            <person name="Duncan S."/>
            <person name="Delgado S."/>
            <person name="Margolles A."/>
        </authorList>
    </citation>
    <scope>NUCLEOTIDE SEQUENCE [LARGE SCALE GENOMIC DNA]</scope>
    <source>
        <strain evidence="1 2">IPLA60002</strain>
    </source>
</reference>
<keyword evidence="2" id="KW-1185">Reference proteome</keyword>
<name>A0ABT0NIM8_9FIRM</name>
<protein>
    <recommendedName>
        <fullName evidence="3">SynChlorMet cassette protein ScmC</fullName>
    </recommendedName>
</protein>
<evidence type="ECO:0008006" key="3">
    <source>
        <dbReference type="Google" id="ProtNLM"/>
    </source>
</evidence>
<dbReference type="EMBL" id="SNUZ01000012">
    <property type="protein sequence ID" value="MCL3788111.1"/>
    <property type="molecule type" value="Genomic_DNA"/>
</dbReference>
<organism evidence="1 2">
    <name type="scientific">Ruminococcus bromii</name>
    <dbReference type="NCBI Taxonomy" id="40518"/>
    <lineage>
        <taxon>Bacteria</taxon>
        <taxon>Bacillati</taxon>
        <taxon>Bacillota</taxon>
        <taxon>Clostridia</taxon>
        <taxon>Eubacteriales</taxon>
        <taxon>Oscillospiraceae</taxon>
        <taxon>Ruminococcus</taxon>
    </lineage>
</organism>
<accession>A0ABT0NIM8</accession>
<dbReference type="InterPro" id="IPR027417">
    <property type="entry name" value="P-loop_NTPase"/>
</dbReference>
<evidence type="ECO:0000313" key="1">
    <source>
        <dbReference type="EMBL" id="MCL3788111.1"/>
    </source>
</evidence>
<gene>
    <name evidence="1" type="ORF">E2N93_08865</name>
</gene>
<dbReference type="Gene3D" id="3.40.50.300">
    <property type="entry name" value="P-loop containing nucleotide triphosphate hydrolases"/>
    <property type="match status" value="1"/>
</dbReference>
<evidence type="ECO:0000313" key="2">
    <source>
        <dbReference type="Proteomes" id="UP001056693"/>
    </source>
</evidence>
<proteinExistence type="predicted"/>
<dbReference type="SUPFAM" id="SSF53795">
    <property type="entry name" value="PEP carboxykinase-like"/>
    <property type="match status" value="1"/>
</dbReference>